<evidence type="ECO:0000313" key="1">
    <source>
        <dbReference type="EMBL" id="MED6277868.1"/>
    </source>
</evidence>
<name>A0ABU7DS07_9TELE</name>
<accession>A0ABU7DS07</accession>
<gene>
    <name evidence="1" type="ORF">CHARACLAT_017881</name>
</gene>
<dbReference type="Proteomes" id="UP001352852">
    <property type="component" value="Unassembled WGS sequence"/>
</dbReference>
<evidence type="ECO:0000313" key="2">
    <source>
        <dbReference type="Proteomes" id="UP001352852"/>
    </source>
</evidence>
<proteinExistence type="predicted"/>
<protein>
    <submittedName>
        <fullName evidence="1">Uncharacterized protein</fullName>
    </submittedName>
</protein>
<sequence>MRDTFENKEGNTVTYWEGGEVILVMPGWSRGWVRLPGPDGVCGLCLLVPWMMGLAGMVGAPCSPSFGVVLGPCPRVVGSCWLAYGSQGCVRPTGGFMCLVSLSTVLAT</sequence>
<reference evidence="1 2" key="1">
    <citation type="submission" date="2021-06" db="EMBL/GenBank/DDBJ databases">
        <authorList>
            <person name="Palmer J.M."/>
        </authorList>
    </citation>
    <scope>NUCLEOTIDE SEQUENCE [LARGE SCALE GENOMIC DNA]</scope>
    <source>
        <strain evidence="1 2">CL_MEX2019</strain>
        <tissue evidence="1">Muscle</tissue>
    </source>
</reference>
<organism evidence="1 2">
    <name type="scientific">Characodon lateralis</name>
    <dbReference type="NCBI Taxonomy" id="208331"/>
    <lineage>
        <taxon>Eukaryota</taxon>
        <taxon>Metazoa</taxon>
        <taxon>Chordata</taxon>
        <taxon>Craniata</taxon>
        <taxon>Vertebrata</taxon>
        <taxon>Euteleostomi</taxon>
        <taxon>Actinopterygii</taxon>
        <taxon>Neopterygii</taxon>
        <taxon>Teleostei</taxon>
        <taxon>Neoteleostei</taxon>
        <taxon>Acanthomorphata</taxon>
        <taxon>Ovalentaria</taxon>
        <taxon>Atherinomorphae</taxon>
        <taxon>Cyprinodontiformes</taxon>
        <taxon>Goodeidae</taxon>
        <taxon>Characodon</taxon>
    </lineage>
</organism>
<dbReference type="EMBL" id="JAHUTJ010034319">
    <property type="protein sequence ID" value="MED6277868.1"/>
    <property type="molecule type" value="Genomic_DNA"/>
</dbReference>
<keyword evidence="2" id="KW-1185">Reference proteome</keyword>
<comment type="caution">
    <text evidence="1">The sequence shown here is derived from an EMBL/GenBank/DDBJ whole genome shotgun (WGS) entry which is preliminary data.</text>
</comment>